<proteinExistence type="inferred from homology"/>
<evidence type="ECO:0000256" key="7">
    <source>
        <dbReference type="ARBA" id="ARBA00022723"/>
    </source>
</evidence>
<sequence length="340" mass="39951">MKCLMKNLSEMEGKGEFNVFHIMFALSLDNILSIMNLEANIQDLNNKDRLIHIKNMKIWAQTKIIRSLFWWLYPDIIFNYTKLGKNQIKAMSEINKNFISKIIDQNYLVENYEKPKTFVQALIDPKNKLTKNEISDEIFCLMIAAQDSSAVTGSTVLLMLAMHRNIQEKVVDELKEIIGKSKDFYLDIEQLNELKYLEMVICEVLRLFPVAPFNIRSNDNEIISTEGYIIPVNSNLFINFFDVHHDTSIWGYDADKFKPERFEQESFRKIHPYAFVPFSKGKRMCLGYRYAILFIKMQIANVLLKYEINTSLKYENINYKIGITLVIQQGYKISLKKRKK</sequence>
<dbReference type="GO" id="GO:0004497">
    <property type="term" value="F:monooxygenase activity"/>
    <property type="evidence" value="ECO:0007669"/>
    <property type="project" value="UniProtKB-KW"/>
</dbReference>
<keyword evidence="12 15" id="KW-0503">Monooxygenase</keyword>
<keyword evidence="11 14" id="KW-0408">Iron</keyword>
<dbReference type="Gene3D" id="1.10.630.10">
    <property type="entry name" value="Cytochrome P450"/>
    <property type="match status" value="1"/>
</dbReference>
<evidence type="ECO:0000256" key="5">
    <source>
        <dbReference type="ARBA" id="ARBA00010617"/>
    </source>
</evidence>
<dbReference type="GO" id="GO:0005506">
    <property type="term" value="F:iron ion binding"/>
    <property type="evidence" value="ECO:0007669"/>
    <property type="project" value="InterPro"/>
</dbReference>
<dbReference type="InterPro" id="IPR001128">
    <property type="entry name" value="Cyt_P450"/>
</dbReference>
<dbReference type="InterPro" id="IPR050196">
    <property type="entry name" value="Cytochrome_P450_Monoox"/>
</dbReference>
<protein>
    <recommendedName>
        <fullName evidence="18">Cytochrome P450</fullName>
    </recommendedName>
</protein>
<comment type="similarity">
    <text evidence="5 15">Belongs to the cytochrome P450 family.</text>
</comment>
<gene>
    <name evidence="16" type="ORF">PVAND_004194</name>
</gene>
<keyword evidence="10 15" id="KW-0560">Oxidoreductase</keyword>
<evidence type="ECO:0000256" key="2">
    <source>
        <dbReference type="ARBA" id="ARBA00003690"/>
    </source>
</evidence>
<dbReference type="SUPFAM" id="SSF48264">
    <property type="entry name" value="Cytochrome P450"/>
    <property type="match status" value="1"/>
</dbReference>
<dbReference type="EMBL" id="JADBJN010000002">
    <property type="protein sequence ID" value="KAG5674214.1"/>
    <property type="molecule type" value="Genomic_DNA"/>
</dbReference>
<evidence type="ECO:0000313" key="17">
    <source>
        <dbReference type="Proteomes" id="UP001107558"/>
    </source>
</evidence>
<comment type="caution">
    <text evidence="16">The sequence shown here is derived from an EMBL/GenBank/DDBJ whole genome shotgun (WGS) entry which is preliminary data.</text>
</comment>
<evidence type="ECO:0000256" key="15">
    <source>
        <dbReference type="RuleBase" id="RU000461"/>
    </source>
</evidence>
<keyword evidence="13" id="KW-0472">Membrane</keyword>
<evidence type="ECO:0000256" key="11">
    <source>
        <dbReference type="ARBA" id="ARBA00023004"/>
    </source>
</evidence>
<evidence type="ECO:0000256" key="1">
    <source>
        <dbReference type="ARBA" id="ARBA00001971"/>
    </source>
</evidence>
<dbReference type="InterPro" id="IPR036396">
    <property type="entry name" value="Cyt_P450_sf"/>
</dbReference>
<dbReference type="PANTHER" id="PTHR24291:SF189">
    <property type="entry name" value="CYTOCHROME P450 4C3-RELATED"/>
    <property type="match status" value="1"/>
</dbReference>
<keyword evidence="7 14" id="KW-0479">Metal-binding</keyword>
<keyword evidence="9" id="KW-0492">Microsome</keyword>
<dbReference type="PRINTS" id="PR00385">
    <property type="entry name" value="P450"/>
</dbReference>
<keyword evidence="17" id="KW-1185">Reference proteome</keyword>
<dbReference type="Proteomes" id="UP001107558">
    <property type="component" value="Chromosome 2"/>
</dbReference>
<evidence type="ECO:0000256" key="9">
    <source>
        <dbReference type="ARBA" id="ARBA00022848"/>
    </source>
</evidence>
<dbReference type="OrthoDB" id="1470350at2759"/>
<evidence type="ECO:0000256" key="13">
    <source>
        <dbReference type="ARBA" id="ARBA00023136"/>
    </source>
</evidence>
<keyword evidence="6 14" id="KW-0349">Heme</keyword>
<dbReference type="GO" id="GO:0005789">
    <property type="term" value="C:endoplasmic reticulum membrane"/>
    <property type="evidence" value="ECO:0007669"/>
    <property type="project" value="UniProtKB-SubCell"/>
</dbReference>
<dbReference type="PRINTS" id="PR00463">
    <property type="entry name" value="EP450I"/>
</dbReference>
<comment type="subcellular location">
    <subcellularLocation>
        <location evidence="4">Endoplasmic reticulum membrane</location>
        <topology evidence="4">Peripheral membrane protein</topology>
    </subcellularLocation>
    <subcellularLocation>
        <location evidence="3">Microsome membrane</location>
        <topology evidence="3">Peripheral membrane protein</topology>
    </subcellularLocation>
</comment>
<dbReference type="PROSITE" id="PS00086">
    <property type="entry name" value="CYTOCHROME_P450"/>
    <property type="match status" value="1"/>
</dbReference>
<reference evidence="16" key="1">
    <citation type="submission" date="2021-03" db="EMBL/GenBank/DDBJ databases">
        <title>Chromosome level genome of the anhydrobiotic midge Polypedilum vanderplanki.</title>
        <authorList>
            <person name="Yoshida Y."/>
            <person name="Kikawada T."/>
            <person name="Gusev O."/>
        </authorList>
    </citation>
    <scope>NUCLEOTIDE SEQUENCE</scope>
    <source>
        <strain evidence="16">NIAS01</strain>
        <tissue evidence="16">Whole body or cell culture</tissue>
    </source>
</reference>
<name>A0A9J6BYD0_POLVA</name>
<keyword evidence="8" id="KW-0256">Endoplasmic reticulum</keyword>
<evidence type="ECO:0000256" key="4">
    <source>
        <dbReference type="ARBA" id="ARBA00004406"/>
    </source>
</evidence>
<evidence type="ECO:0000256" key="14">
    <source>
        <dbReference type="PIRSR" id="PIRSR602401-1"/>
    </source>
</evidence>
<evidence type="ECO:0000256" key="8">
    <source>
        <dbReference type="ARBA" id="ARBA00022824"/>
    </source>
</evidence>
<organism evidence="16 17">
    <name type="scientific">Polypedilum vanderplanki</name>
    <name type="common">Sleeping chironomid midge</name>
    <dbReference type="NCBI Taxonomy" id="319348"/>
    <lineage>
        <taxon>Eukaryota</taxon>
        <taxon>Metazoa</taxon>
        <taxon>Ecdysozoa</taxon>
        <taxon>Arthropoda</taxon>
        <taxon>Hexapoda</taxon>
        <taxon>Insecta</taxon>
        <taxon>Pterygota</taxon>
        <taxon>Neoptera</taxon>
        <taxon>Endopterygota</taxon>
        <taxon>Diptera</taxon>
        <taxon>Nematocera</taxon>
        <taxon>Chironomoidea</taxon>
        <taxon>Chironomidae</taxon>
        <taxon>Chironominae</taxon>
        <taxon>Polypedilum</taxon>
        <taxon>Polypedilum</taxon>
    </lineage>
</organism>
<dbReference type="Pfam" id="PF00067">
    <property type="entry name" value="p450"/>
    <property type="match status" value="1"/>
</dbReference>
<evidence type="ECO:0000256" key="12">
    <source>
        <dbReference type="ARBA" id="ARBA00023033"/>
    </source>
</evidence>
<accession>A0A9J6BYD0</accession>
<dbReference type="InterPro" id="IPR002401">
    <property type="entry name" value="Cyt_P450_E_grp-I"/>
</dbReference>
<dbReference type="GO" id="GO:0020037">
    <property type="term" value="F:heme binding"/>
    <property type="evidence" value="ECO:0007669"/>
    <property type="project" value="InterPro"/>
</dbReference>
<comment type="cofactor">
    <cofactor evidence="1 14">
        <name>heme</name>
        <dbReference type="ChEBI" id="CHEBI:30413"/>
    </cofactor>
</comment>
<comment type="function">
    <text evidence="2">May be involved in the metabolism of insect hormones and in the breakdown of synthetic insecticides.</text>
</comment>
<feature type="binding site" description="axial binding residue" evidence="14">
    <location>
        <position position="285"/>
    </location>
    <ligand>
        <name>heme</name>
        <dbReference type="ChEBI" id="CHEBI:30413"/>
    </ligand>
    <ligandPart>
        <name>Fe</name>
        <dbReference type="ChEBI" id="CHEBI:18248"/>
    </ligandPart>
</feature>
<evidence type="ECO:0008006" key="18">
    <source>
        <dbReference type="Google" id="ProtNLM"/>
    </source>
</evidence>
<evidence type="ECO:0000256" key="10">
    <source>
        <dbReference type="ARBA" id="ARBA00023002"/>
    </source>
</evidence>
<evidence type="ECO:0000256" key="6">
    <source>
        <dbReference type="ARBA" id="ARBA00022617"/>
    </source>
</evidence>
<dbReference type="InterPro" id="IPR017972">
    <property type="entry name" value="Cyt_P450_CS"/>
</dbReference>
<evidence type="ECO:0000256" key="3">
    <source>
        <dbReference type="ARBA" id="ARBA00004174"/>
    </source>
</evidence>
<dbReference type="AlphaFoldDB" id="A0A9J6BYD0"/>
<dbReference type="PANTHER" id="PTHR24291">
    <property type="entry name" value="CYTOCHROME P450 FAMILY 4"/>
    <property type="match status" value="1"/>
</dbReference>
<evidence type="ECO:0000313" key="16">
    <source>
        <dbReference type="EMBL" id="KAG5674214.1"/>
    </source>
</evidence>
<dbReference type="GO" id="GO:0016705">
    <property type="term" value="F:oxidoreductase activity, acting on paired donors, with incorporation or reduction of molecular oxygen"/>
    <property type="evidence" value="ECO:0007669"/>
    <property type="project" value="InterPro"/>
</dbReference>